<dbReference type="Proteomes" id="UP001301797">
    <property type="component" value="Chromosome"/>
</dbReference>
<evidence type="ECO:0000313" key="2">
    <source>
        <dbReference type="Proteomes" id="UP001301797"/>
    </source>
</evidence>
<accession>A0AA97I4K5</accession>
<dbReference type="RefSeq" id="WP_317136027.1">
    <property type="nucleotide sequence ID" value="NZ_CP043875.1"/>
</dbReference>
<proteinExistence type="predicted"/>
<reference evidence="1 2" key="1">
    <citation type="submission" date="2019-09" db="EMBL/GenBank/DDBJ databases">
        <title>The complete genome of Methanoplanus sp. FWC-SCC4.</title>
        <authorList>
            <person name="Chen S.-C."/>
            <person name="Zhou Y.-Z."/>
            <person name="Lai M.-C."/>
        </authorList>
    </citation>
    <scope>NUCLEOTIDE SEQUENCE [LARGE SCALE GENOMIC DNA]</scope>
    <source>
        <strain evidence="1 2">FWC-SCC4</strain>
    </source>
</reference>
<dbReference type="KEGG" id="mefw:F1737_07805"/>
<evidence type="ECO:0000313" key="1">
    <source>
        <dbReference type="EMBL" id="WOF16604.1"/>
    </source>
</evidence>
<dbReference type="EMBL" id="CP043875">
    <property type="protein sequence ID" value="WOF16604.1"/>
    <property type="molecule type" value="Genomic_DNA"/>
</dbReference>
<dbReference type="AlphaFoldDB" id="A0AA97I4K5"/>
<sequence>MSDTFYSIALRARDQAQVVRKSQFKKSVFYTAAAQKKIKSDNLDRDKKKAGCSGNRIIICV</sequence>
<dbReference type="GeneID" id="85230064"/>
<protein>
    <submittedName>
        <fullName evidence="1">Uncharacterized protein</fullName>
    </submittedName>
</protein>
<name>A0AA97I4K5_9EURY</name>
<organism evidence="1 2">
    <name type="scientific">Methanochimaera problematica</name>
    <dbReference type="NCBI Taxonomy" id="2609417"/>
    <lineage>
        <taxon>Archaea</taxon>
        <taxon>Methanobacteriati</taxon>
        <taxon>Methanobacteriota</taxon>
        <taxon>Stenosarchaea group</taxon>
        <taxon>Methanomicrobia</taxon>
        <taxon>Methanomicrobiales</taxon>
        <taxon>Methanomicrobiaceae</taxon>
        <taxon>Methanochimaera</taxon>
    </lineage>
</organism>
<keyword evidence="2" id="KW-1185">Reference proteome</keyword>
<gene>
    <name evidence="1" type="ORF">F1737_07805</name>
</gene>